<gene>
    <name evidence="1" type="ORF">H8E80_04385</name>
</gene>
<dbReference type="InterPro" id="IPR036105">
    <property type="entry name" value="DiNase_FeMo-co_biosyn_sf"/>
</dbReference>
<organism evidence="1 2">
    <name type="scientific">Candidatus Desulfaltia bathyphila</name>
    <dbReference type="NCBI Taxonomy" id="2841697"/>
    <lineage>
        <taxon>Bacteria</taxon>
        <taxon>Pseudomonadati</taxon>
        <taxon>Thermodesulfobacteriota</taxon>
        <taxon>Desulfobacteria</taxon>
        <taxon>Desulfobacterales</taxon>
        <taxon>Desulfobacterales incertae sedis</taxon>
        <taxon>Candidatus Desulfaltia</taxon>
    </lineage>
</organism>
<comment type="caution">
    <text evidence="1">The sequence shown here is derived from an EMBL/GenBank/DDBJ whole genome shotgun (WGS) entry which is preliminary data.</text>
</comment>
<proteinExistence type="predicted"/>
<dbReference type="Proteomes" id="UP000603545">
    <property type="component" value="Unassembled WGS sequence"/>
</dbReference>
<dbReference type="Gene3D" id="3.30.420.130">
    <property type="entry name" value="Dinitrogenase iron-molybdenum cofactor biosynthesis domain"/>
    <property type="match status" value="1"/>
</dbReference>
<dbReference type="SUPFAM" id="SSF53146">
    <property type="entry name" value="Nitrogenase accessory factor-like"/>
    <property type="match status" value="1"/>
</dbReference>
<evidence type="ECO:0000313" key="1">
    <source>
        <dbReference type="EMBL" id="MBC8199268.1"/>
    </source>
</evidence>
<accession>A0A8J6N4Q3</accession>
<name>A0A8J6N4Q3_9BACT</name>
<reference evidence="1 2" key="1">
    <citation type="submission" date="2020-08" db="EMBL/GenBank/DDBJ databases">
        <title>Bridging the membrane lipid divide: bacteria of the FCB group superphylum have the potential to synthesize archaeal ether lipids.</title>
        <authorList>
            <person name="Villanueva L."/>
            <person name="Von Meijenfeldt F.A.B."/>
            <person name="Westbye A.B."/>
            <person name="Yadav S."/>
            <person name="Hopmans E.C."/>
            <person name="Dutilh B.E."/>
            <person name="Sinninghe Damste J.S."/>
        </authorList>
    </citation>
    <scope>NUCLEOTIDE SEQUENCE [LARGE SCALE GENOMIC DNA]</scope>
    <source>
        <strain evidence="1">NIOZ-UU82</strain>
    </source>
</reference>
<evidence type="ECO:0000313" key="2">
    <source>
        <dbReference type="Proteomes" id="UP000603545"/>
    </source>
</evidence>
<dbReference type="AlphaFoldDB" id="A0A8J6N4Q3"/>
<evidence type="ECO:0008006" key="3">
    <source>
        <dbReference type="Google" id="ProtNLM"/>
    </source>
</evidence>
<dbReference type="EMBL" id="JACNLL010000044">
    <property type="protein sequence ID" value="MBC8199268.1"/>
    <property type="molecule type" value="Genomic_DNA"/>
</dbReference>
<sequence length="115" mass="13004">MVRVAIPIFRSRVSPVFDSCTRVLLIDIEHNQEIERSEIYLDKLSLTKRMAVLQKSKVKTIICGGISDMLQNMLRGINICLISGIAGEVDQVVSAYLSERLNEPRFLMPGFNVNH</sequence>
<protein>
    <recommendedName>
        <fullName evidence="3">Dinitrogenase iron-molybdenum cofactor biosynthesis domain-containing protein</fullName>
    </recommendedName>
</protein>